<evidence type="ECO:0000313" key="2">
    <source>
        <dbReference type="Proteomes" id="UP000315540"/>
    </source>
</evidence>
<dbReference type="AlphaFoldDB" id="A0A504JA03"/>
<dbReference type="EMBL" id="VFWZ01000004">
    <property type="protein sequence ID" value="TPN85352.1"/>
    <property type="molecule type" value="Genomic_DNA"/>
</dbReference>
<sequence length="111" mass="12509">MIISHKISSYSLQIVSNYSGGGGYQIGFVYLYDEQQKYLGHLGIIKEHQTLPQNRKYNDDTLSIYFHETELQSILEILRNENLVHLKFNTCSKWGALVTGRGAASNGELAA</sequence>
<accession>A0A504JA03</accession>
<proteinExistence type="predicted"/>
<organism evidence="1 2">
    <name type="scientific">Aquimarina algicola</name>
    <dbReference type="NCBI Taxonomy" id="2589995"/>
    <lineage>
        <taxon>Bacteria</taxon>
        <taxon>Pseudomonadati</taxon>
        <taxon>Bacteroidota</taxon>
        <taxon>Flavobacteriia</taxon>
        <taxon>Flavobacteriales</taxon>
        <taxon>Flavobacteriaceae</taxon>
        <taxon>Aquimarina</taxon>
    </lineage>
</organism>
<dbReference type="RefSeq" id="WP_140594574.1">
    <property type="nucleotide sequence ID" value="NZ_VFWZ01000004.1"/>
</dbReference>
<protein>
    <submittedName>
        <fullName evidence="1">Uncharacterized protein</fullName>
    </submittedName>
</protein>
<keyword evidence="2" id="KW-1185">Reference proteome</keyword>
<dbReference type="OrthoDB" id="1162876at2"/>
<gene>
    <name evidence="1" type="ORF">FHK87_15150</name>
</gene>
<reference evidence="1 2" key="1">
    <citation type="submission" date="2019-06" db="EMBL/GenBank/DDBJ databases">
        <authorList>
            <person name="Meng X."/>
        </authorList>
    </citation>
    <scope>NUCLEOTIDE SEQUENCE [LARGE SCALE GENOMIC DNA]</scope>
    <source>
        <strain evidence="1 2">M625</strain>
    </source>
</reference>
<dbReference type="Proteomes" id="UP000315540">
    <property type="component" value="Unassembled WGS sequence"/>
</dbReference>
<evidence type="ECO:0000313" key="1">
    <source>
        <dbReference type="EMBL" id="TPN85352.1"/>
    </source>
</evidence>
<name>A0A504JA03_9FLAO</name>
<comment type="caution">
    <text evidence="1">The sequence shown here is derived from an EMBL/GenBank/DDBJ whole genome shotgun (WGS) entry which is preliminary data.</text>
</comment>